<dbReference type="SUPFAM" id="SSF75005">
    <property type="entry name" value="Arabinanase/levansucrase/invertase"/>
    <property type="match status" value="3"/>
</dbReference>
<reference evidence="2 3" key="1">
    <citation type="journal article" date="2024" name="Nat. Commun.">
        <title>Phylogenomics reveals the evolutionary origins of lichenization in chlorophyte algae.</title>
        <authorList>
            <person name="Puginier C."/>
            <person name="Libourel C."/>
            <person name="Otte J."/>
            <person name="Skaloud P."/>
            <person name="Haon M."/>
            <person name="Grisel S."/>
            <person name="Petersen M."/>
            <person name="Berrin J.G."/>
            <person name="Delaux P.M."/>
            <person name="Dal Grande F."/>
            <person name="Keller J."/>
        </authorList>
    </citation>
    <scope>NUCLEOTIDE SEQUENCE [LARGE SCALE GENOMIC DNA]</scope>
    <source>
        <strain evidence="2 3">SAG 2523</strain>
    </source>
</reference>
<evidence type="ECO:0000313" key="2">
    <source>
        <dbReference type="EMBL" id="KAK9863871.1"/>
    </source>
</evidence>
<feature type="region of interest" description="Disordered" evidence="1">
    <location>
        <begin position="48"/>
        <end position="83"/>
    </location>
</feature>
<organism evidence="2 3">
    <name type="scientific">Apatococcus fuscideae</name>
    <dbReference type="NCBI Taxonomy" id="2026836"/>
    <lineage>
        <taxon>Eukaryota</taxon>
        <taxon>Viridiplantae</taxon>
        <taxon>Chlorophyta</taxon>
        <taxon>core chlorophytes</taxon>
        <taxon>Trebouxiophyceae</taxon>
        <taxon>Chlorellales</taxon>
        <taxon>Chlorellaceae</taxon>
        <taxon>Apatococcus</taxon>
    </lineage>
</organism>
<evidence type="ECO:0000313" key="3">
    <source>
        <dbReference type="Proteomes" id="UP001485043"/>
    </source>
</evidence>
<dbReference type="PANTHER" id="PTHR35279">
    <property type="match status" value="1"/>
</dbReference>
<dbReference type="Gene3D" id="2.115.10.20">
    <property type="entry name" value="Glycosyl hydrolase domain, family 43"/>
    <property type="match status" value="4"/>
</dbReference>
<gene>
    <name evidence="2" type="ORF">WJX84_008345</name>
</gene>
<protein>
    <recommendedName>
        <fullName evidence="4">C2H2-type domain-containing protein</fullName>
    </recommendedName>
</protein>
<dbReference type="PANTHER" id="PTHR35279:SF1">
    <property type="entry name" value="ARABINANASE_LEVANSUCRASE_INVERTASE"/>
    <property type="match status" value="1"/>
</dbReference>
<sequence>MSHLSTHILHGPAPVSYGQAIPWPHQRQAPQGCGWLRCRGEACNEFRPDHSLRSHGHRNKLQASNTDNVNRPILNRGSPGSEDDAKLGAGVAVWFAEDEVYRMWYYANSQASNDNADYPKGLSMGKILLAESTDFVSWKKKGVVISPEADLSSFDSGGLGLASIAFISGDVWMPVFGIEKQAQGKFGKQRLGLVRSKDGVKWTKVKGPGPGGSILEPSPDVDTWEGSALFCPGMVQRPDGSYILYYHTSKQHERDGIKRVFWMIGYATSDDGLHFKKGGPITWTNSVADMDYGGQSGPAVIPNPYGEGYLMAYTALGKEYGPTGFFGRWSTGLARSSDGITWSRIGDQPIFEGQQGKWDEGGAGHPALCLGPDGLLRLLYHGFPNKGIGAASMREKGNLKSIHSRHNHPRRSGRSATTLQAATVDQAVNRPVLGRGSPGAGDDLKIGAGVAMWFPQENIYKMWFYGNSKAATDKGEVPKFLSLGQIFLAESPDFVAWEKKGAVISPDSDLSSYDSGGMGLTGIAFIDEDIWMPLFALEKLEEGKFGKQRLGLVRSQDGVNWRKVQGPGPGGSLLEPGQDADSWEGNALFCPGLVRLPDGTFVLYYHTSKQSKRDGKDRVIWTIGYATSQDGLHFTKCGPITWTNPVAKMDYGGQSGPAVVPNPYDEGFLMAYTALDEELMGAFYGKWNVGLAESKDGITWSRIGDQPIFAGQAGMWDEGGAGHPTLCLGPDGLLRLLYHGFPNKGIGAAVMKEKGNLSDWQRL</sequence>
<proteinExistence type="predicted"/>
<name>A0AAW1T4D8_9CHLO</name>
<evidence type="ECO:0008006" key="4">
    <source>
        <dbReference type="Google" id="ProtNLM"/>
    </source>
</evidence>
<evidence type="ECO:0000256" key="1">
    <source>
        <dbReference type="SAM" id="MobiDB-lite"/>
    </source>
</evidence>
<accession>A0AAW1T4D8</accession>
<keyword evidence="3" id="KW-1185">Reference proteome</keyword>
<dbReference type="EMBL" id="JALJOV010000420">
    <property type="protein sequence ID" value="KAK9863871.1"/>
    <property type="molecule type" value="Genomic_DNA"/>
</dbReference>
<dbReference type="InterPro" id="IPR023296">
    <property type="entry name" value="Glyco_hydro_beta-prop_sf"/>
</dbReference>
<comment type="caution">
    <text evidence="2">The sequence shown here is derived from an EMBL/GenBank/DDBJ whole genome shotgun (WGS) entry which is preliminary data.</text>
</comment>
<dbReference type="Proteomes" id="UP001485043">
    <property type="component" value="Unassembled WGS sequence"/>
</dbReference>
<dbReference type="AlphaFoldDB" id="A0AAW1T4D8"/>